<name>A0A429ZIE3_9ENTE</name>
<feature type="transmembrane region" description="Helical" evidence="1">
    <location>
        <begin position="177"/>
        <end position="198"/>
    </location>
</feature>
<proteinExistence type="predicted"/>
<keyword evidence="1" id="KW-0472">Membrane</keyword>
<feature type="transmembrane region" description="Helical" evidence="1">
    <location>
        <begin position="6"/>
        <end position="26"/>
    </location>
</feature>
<protein>
    <submittedName>
        <fullName evidence="2">Uncharacterized protein</fullName>
    </submittedName>
</protein>
<comment type="caution">
    <text evidence="2">The sequence shown here is derived from an EMBL/GenBank/DDBJ whole genome shotgun (WGS) entry which is preliminary data.</text>
</comment>
<dbReference type="EMBL" id="NGJT01000012">
    <property type="protein sequence ID" value="RST93483.1"/>
    <property type="molecule type" value="Genomic_DNA"/>
</dbReference>
<evidence type="ECO:0000256" key="1">
    <source>
        <dbReference type="SAM" id="Phobius"/>
    </source>
</evidence>
<organism evidence="2 3">
    <name type="scientific">Vagococcus bubulae</name>
    <dbReference type="NCBI Taxonomy" id="1977868"/>
    <lineage>
        <taxon>Bacteria</taxon>
        <taxon>Bacillati</taxon>
        <taxon>Bacillota</taxon>
        <taxon>Bacilli</taxon>
        <taxon>Lactobacillales</taxon>
        <taxon>Enterococcaceae</taxon>
        <taxon>Vagococcus</taxon>
    </lineage>
</organism>
<evidence type="ECO:0000313" key="3">
    <source>
        <dbReference type="Proteomes" id="UP000288490"/>
    </source>
</evidence>
<keyword evidence="1" id="KW-0812">Transmembrane</keyword>
<accession>A0A429ZIE3</accession>
<dbReference type="Proteomes" id="UP000288490">
    <property type="component" value="Unassembled WGS sequence"/>
</dbReference>
<evidence type="ECO:0000313" key="2">
    <source>
        <dbReference type="EMBL" id="RST93483.1"/>
    </source>
</evidence>
<keyword evidence="3" id="KW-1185">Reference proteome</keyword>
<dbReference type="RefSeq" id="WP_125957858.1">
    <property type="nucleotide sequence ID" value="NZ_NGJT01000012.1"/>
</dbReference>
<feature type="transmembrane region" description="Helical" evidence="1">
    <location>
        <begin position="243"/>
        <end position="263"/>
    </location>
</feature>
<feature type="transmembrane region" description="Helical" evidence="1">
    <location>
        <begin position="269"/>
        <end position="291"/>
    </location>
</feature>
<feature type="transmembrane region" description="Helical" evidence="1">
    <location>
        <begin position="210"/>
        <end position="231"/>
    </location>
</feature>
<keyword evidence="1" id="KW-1133">Transmembrane helix</keyword>
<dbReference type="AlphaFoldDB" id="A0A429ZIE3"/>
<sequence length="295" mass="34434">MTDIIFMTIVLLILLILIFIVARMNYNKKNQNLKLIEENKSTRQSIKDTCEIMCDISQCQIKLGNDKVRYMTNVEVKFYLMKKIDKLKMDLNDLGYMDKYPQIKTKDKSRYKNDFKLWSKIHKLERYLKKDVDIAGVKKNVDNVVSYVLLIMERDNQEDVQAIQGVSKKERINSLKFSLFIINSIISFFIIILNYDFIKVSIDNLSLNGIINVITLLFGLTGTMILGIYYFGGHEKKIKRIGLLFTYLFICSVELPIITYVVYGNGFSLTTTVISMLLVIYWIVNYLLILLNNEK</sequence>
<gene>
    <name evidence="2" type="ORF">CBF36_07620</name>
</gene>
<reference evidence="2 3" key="1">
    <citation type="submission" date="2017-05" db="EMBL/GenBank/DDBJ databases">
        <title>Vagococcus spp. assemblies.</title>
        <authorList>
            <person name="Gulvik C.A."/>
        </authorList>
    </citation>
    <scope>NUCLEOTIDE SEQUENCE [LARGE SCALE GENOMIC DNA]</scope>
    <source>
        <strain evidence="2 3">SS1994</strain>
    </source>
</reference>